<dbReference type="Gene3D" id="3.30.2310.20">
    <property type="entry name" value="RelE-like"/>
    <property type="match status" value="1"/>
</dbReference>
<keyword evidence="3" id="KW-1185">Reference proteome</keyword>
<proteinExistence type="predicted"/>
<dbReference type="RefSeq" id="WP_082923199.1">
    <property type="nucleotide sequence ID" value="NZ_JMTM01000017.1"/>
</dbReference>
<evidence type="ECO:0000313" key="3">
    <source>
        <dbReference type="Proteomes" id="UP000093807"/>
    </source>
</evidence>
<keyword evidence="1" id="KW-1277">Toxin-antitoxin system</keyword>
<dbReference type="PATRIC" id="fig|29536.5.peg.725"/>
<dbReference type="InterPro" id="IPR007712">
    <property type="entry name" value="RelE/ParE_toxin"/>
</dbReference>
<dbReference type="AlphaFoldDB" id="A0A199XTU5"/>
<reference evidence="2 3" key="1">
    <citation type="submission" date="2016-06" db="EMBL/GenBank/DDBJ databases">
        <title>Draft genome sequence of Flavobacterium succinicans strain DD5b.</title>
        <authorList>
            <person name="Poehlein A."/>
            <person name="Daniel R."/>
            <person name="Simeonova D.D."/>
        </authorList>
    </citation>
    <scope>NUCLEOTIDE SEQUENCE [LARGE SCALE GENOMIC DNA]</scope>
    <source>
        <strain evidence="2 3">DD5b</strain>
    </source>
</reference>
<gene>
    <name evidence="2" type="ORF">FLB_07000</name>
</gene>
<protein>
    <submittedName>
        <fullName evidence="2">Plasmid stabilization system protein</fullName>
    </submittedName>
</protein>
<evidence type="ECO:0000313" key="2">
    <source>
        <dbReference type="EMBL" id="OAZ04852.1"/>
    </source>
</evidence>
<accession>A0A199XTU5</accession>
<evidence type="ECO:0000256" key="1">
    <source>
        <dbReference type="ARBA" id="ARBA00022649"/>
    </source>
</evidence>
<sequence>MIYKLKLVPVVYQDLRKARKWYLEINKSLGEDFKLKVNEEFDYIRKYPAHYQKRYKEIRQAFVDRFPYTIYYLIEEELRIVVVVGVLAQKQSFQRIKKRLKK</sequence>
<dbReference type="InterPro" id="IPR035093">
    <property type="entry name" value="RelE/ParE_toxin_dom_sf"/>
</dbReference>
<name>A0A199XTU5_9FLAO</name>
<comment type="caution">
    <text evidence="2">The sequence shown here is derived from an EMBL/GenBank/DDBJ whole genome shotgun (WGS) entry which is preliminary data.</text>
</comment>
<organism evidence="2 3">
    <name type="scientific">Flavobacterium succinicans</name>
    <dbReference type="NCBI Taxonomy" id="29536"/>
    <lineage>
        <taxon>Bacteria</taxon>
        <taxon>Pseudomonadati</taxon>
        <taxon>Bacteroidota</taxon>
        <taxon>Flavobacteriia</taxon>
        <taxon>Flavobacteriales</taxon>
        <taxon>Flavobacteriaceae</taxon>
        <taxon>Flavobacterium</taxon>
    </lineage>
</organism>
<dbReference type="Pfam" id="PF05016">
    <property type="entry name" value="ParE_toxin"/>
    <property type="match status" value="1"/>
</dbReference>
<dbReference type="Proteomes" id="UP000093807">
    <property type="component" value="Unassembled WGS sequence"/>
</dbReference>
<dbReference type="OrthoDB" id="595476at2"/>
<dbReference type="EMBL" id="JMTM01000017">
    <property type="protein sequence ID" value="OAZ04852.1"/>
    <property type="molecule type" value="Genomic_DNA"/>
</dbReference>